<dbReference type="Proteomes" id="UP000308671">
    <property type="component" value="Unassembled WGS sequence"/>
</dbReference>
<comment type="caution">
    <text evidence="1">The sequence shown here is derived from an EMBL/GenBank/DDBJ whole genome shotgun (WGS) entry which is preliminary data.</text>
</comment>
<accession>A0A4S8RF46</accession>
<sequence length="94" mass="10584">MTRNTLPSSTAIRIQLGFELTSEKMWKSEAAYKRQGALAGKQQENIRVRYEDEVEIVSGLRIAVKQSRWRHGADSLVDKVSCVEYHGSNMVGVS</sequence>
<keyword evidence="2" id="KW-1185">Reference proteome</keyword>
<name>A0A4S8RF46_9HELO</name>
<organism evidence="1 2">
    <name type="scientific">Botrytis galanthina</name>
    <dbReference type="NCBI Taxonomy" id="278940"/>
    <lineage>
        <taxon>Eukaryota</taxon>
        <taxon>Fungi</taxon>
        <taxon>Dikarya</taxon>
        <taxon>Ascomycota</taxon>
        <taxon>Pezizomycotina</taxon>
        <taxon>Leotiomycetes</taxon>
        <taxon>Helotiales</taxon>
        <taxon>Sclerotiniaceae</taxon>
        <taxon>Botrytis</taxon>
    </lineage>
</organism>
<dbReference type="AlphaFoldDB" id="A0A4S8RF46"/>
<evidence type="ECO:0000313" key="2">
    <source>
        <dbReference type="Proteomes" id="UP000308671"/>
    </source>
</evidence>
<dbReference type="EMBL" id="PQXL01000058">
    <property type="protein sequence ID" value="THV53129.1"/>
    <property type="molecule type" value="Genomic_DNA"/>
</dbReference>
<evidence type="ECO:0000313" key="1">
    <source>
        <dbReference type="EMBL" id="THV53129.1"/>
    </source>
</evidence>
<reference evidence="1 2" key="1">
    <citation type="submission" date="2017-12" db="EMBL/GenBank/DDBJ databases">
        <title>Comparative genomics of Botrytis spp.</title>
        <authorList>
            <person name="Valero-Jimenez C.A."/>
            <person name="Tapia P."/>
            <person name="Veloso J."/>
            <person name="Silva-Moreno E."/>
            <person name="Staats M."/>
            <person name="Valdes J.H."/>
            <person name="Van Kan J.A.L."/>
        </authorList>
    </citation>
    <scope>NUCLEOTIDE SEQUENCE [LARGE SCALE GENOMIC DNA]</scope>
    <source>
        <strain evidence="1 2">MUCL435</strain>
    </source>
</reference>
<protein>
    <submittedName>
        <fullName evidence="1">Uncharacterized protein</fullName>
    </submittedName>
</protein>
<gene>
    <name evidence="1" type="ORF">BGAL_0058g00020</name>
</gene>
<proteinExistence type="predicted"/>